<dbReference type="Proteomes" id="UP001530400">
    <property type="component" value="Unassembled WGS sequence"/>
</dbReference>
<evidence type="ECO:0000313" key="1">
    <source>
        <dbReference type="EMBL" id="KAL3768960.1"/>
    </source>
</evidence>
<comment type="caution">
    <text evidence="1">The sequence shown here is derived from an EMBL/GenBank/DDBJ whole genome shotgun (WGS) entry which is preliminary data.</text>
</comment>
<name>A0ABD3N8F1_9STRA</name>
<sequence>MYQDASSGQYTSQRSRFREHPRCTARFGEVISHAFTMASTPEERMISVMNAEAILRYTKHQTSIDYSNLVSNTLIEDMVQAITSPTIRKFRIRQITDYEEDMKQQQRMPDFIPECNELQLLGRLYYSAIRAVEPCLNEIGLSVDHAGFTVLLALCRAAGLNEDGRSSVNDSVARLDEAISKHFNAIIAPGCRFLYSPCHGLDATNHNVRRSKRLVIAFSSLGNGLVRFEFGGSLAKLNRQLRDKDKESDTFDVLFVADPSQSWYTKDSNGKFNGYEEYEKRIRAACRPYNHISIVGDSMGGSAALLFSHISTDAVVAFSPQVNLNGDEHVSRNDMATLIRNEFQRNLLENVKRAVLDGVNINIHRGLEESDVKHTSELLSHFSSCESIKVIEHAECVHHQSAAYLKEQGRLISELAVLVSK</sequence>
<reference evidence="1 2" key="1">
    <citation type="submission" date="2024-10" db="EMBL/GenBank/DDBJ databases">
        <title>Updated reference genomes for cyclostephanoid diatoms.</title>
        <authorList>
            <person name="Roberts W.R."/>
            <person name="Alverson A.J."/>
        </authorList>
    </citation>
    <scope>NUCLEOTIDE SEQUENCE [LARGE SCALE GENOMIC DNA]</scope>
    <source>
        <strain evidence="1 2">AJA010-31</strain>
    </source>
</reference>
<keyword evidence="2" id="KW-1185">Reference proteome</keyword>
<evidence type="ECO:0000313" key="2">
    <source>
        <dbReference type="Proteomes" id="UP001530400"/>
    </source>
</evidence>
<protein>
    <recommendedName>
        <fullName evidence="3">Serine aminopeptidase S33 domain-containing protein</fullName>
    </recommendedName>
</protein>
<gene>
    <name evidence="1" type="ORF">ACHAWO_004070</name>
</gene>
<evidence type="ECO:0008006" key="3">
    <source>
        <dbReference type="Google" id="ProtNLM"/>
    </source>
</evidence>
<organism evidence="1 2">
    <name type="scientific">Cyclotella atomus</name>
    <dbReference type="NCBI Taxonomy" id="382360"/>
    <lineage>
        <taxon>Eukaryota</taxon>
        <taxon>Sar</taxon>
        <taxon>Stramenopiles</taxon>
        <taxon>Ochrophyta</taxon>
        <taxon>Bacillariophyta</taxon>
        <taxon>Coscinodiscophyceae</taxon>
        <taxon>Thalassiosirophycidae</taxon>
        <taxon>Stephanodiscales</taxon>
        <taxon>Stephanodiscaceae</taxon>
        <taxon>Cyclotella</taxon>
    </lineage>
</organism>
<accession>A0ABD3N8F1</accession>
<proteinExistence type="predicted"/>
<dbReference type="EMBL" id="JALLPJ020001339">
    <property type="protein sequence ID" value="KAL3768960.1"/>
    <property type="molecule type" value="Genomic_DNA"/>
</dbReference>
<dbReference type="AlphaFoldDB" id="A0ABD3N8F1"/>